<reference evidence="2" key="1">
    <citation type="submission" date="2020-05" db="UniProtKB">
        <authorList>
            <consortium name="EnsemblMetazoa"/>
        </authorList>
    </citation>
    <scope>IDENTIFICATION</scope>
    <source>
        <strain evidence="2">Yale</strain>
    </source>
</reference>
<organism evidence="2 3">
    <name type="scientific">Glossina morsitans morsitans</name>
    <name type="common">Savannah tsetse fly</name>
    <dbReference type="NCBI Taxonomy" id="37546"/>
    <lineage>
        <taxon>Eukaryota</taxon>
        <taxon>Metazoa</taxon>
        <taxon>Ecdysozoa</taxon>
        <taxon>Arthropoda</taxon>
        <taxon>Hexapoda</taxon>
        <taxon>Insecta</taxon>
        <taxon>Pterygota</taxon>
        <taxon>Neoptera</taxon>
        <taxon>Endopterygota</taxon>
        <taxon>Diptera</taxon>
        <taxon>Brachycera</taxon>
        <taxon>Muscomorpha</taxon>
        <taxon>Hippoboscoidea</taxon>
        <taxon>Glossinidae</taxon>
        <taxon>Glossina</taxon>
    </lineage>
</organism>
<proteinExistence type="predicted"/>
<dbReference type="EnsemblMetazoa" id="GMOY004927-RA">
    <property type="protein sequence ID" value="GMOY004927-PA"/>
    <property type="gene ID" value="GMOY004927"/>
</dbReference>
<evidence type="ECO:0000313" key="2">
    <source>
        <dbReference type="EnsemblMetazoa" id="GMOY004927-PA"/>
    </source>
</evidence>
<protein>
    <submittedName>
        <fullName evidence="2">Uncharacterized protein</fullName>
    </submittedName>
</protein>
<keyword evidence="3" id="KW-1185">Reference proteome</keyword>
<feature type="compositionally biased region" description="Acidic residues" evidence="1">
    <location>
        <begin position="38"/>
        <end position="57"/>
    </location>
</feature>
<sequence length="68" mass="7629">MTIITTAIAATVTTATNDNGCGTLLMRCRWHIYDDADDDDDDDDGDDDDDDNDDNDHFDDYNNDAIYC</sequence>
<dbReference type="EMBL" id="CCAG010013238">
    <property type="status" value="NOT_ANNOTATED_CDS"/>
    <property type="molecule type" value="Genomic_DNA"/>
</dbReference>
<evidence type="ECO:0000256" key="1">
    <source>
        <dbReference type="SAM" id="MobiDB-lite"/>
    </source>
</evidence>
<name>A0A1B0FM57_GLOMM</name>
<accession>A0A1B0FM57</accession>
<dbReference type="VEuPathDB" id="VectorBase:GMOY004927"/>
<evidence type="ECO:0000313" key="3">
    <source>
        <dbReference type="Proteomes" id="UP000092444"/>
    </source>
</evidence>
<dbReference type="AlphaFoldDB" id="A0A1B0FM57"/>
<feature type="region of interest" description="Disordered" evidence="1">
    <location>
        <begin position="38"/>
        <end position="64"/>
    </location>
</feature>
<dbReference type="Proteomes" id="UP000092444">
    <property type="component" value="Unassembled WGS sequence"/>
</dbReference>